<accession>A0A923DVJ5</accession>
<evidence type="ECO:0000313" key="4">
    <source>
        <dbReference type="Proteomes" id="UP000601055"/>
    </source>
</evidence>
<feature type="signal peptide" evidence="1">
    <location>
        <begin position="1"/>
        <end position="20"/>
    </location>
</feature>
<dbReference type="PANTHER" id="PTHR43640:SF1">
    <property type="entry name" value="THIOREDOXIN-DEPENDENT PEROXIREDOXIN"/>
    <property type="match status" value="1"/>
</dbReference>
<dbReference type="Proteomes" id="UP000601055">
    <property type="component" value="Unassembled WGS sequence"/>
</dbReference>
<feature type="chain" id="PRO_5037870718" evidence="1">
    <location>
        <begin position="21"/>
        <end position="184"/>
    </location>
</feature>
<proteinExistence type="predicted"/>
<evidence type="ECO:0000256" key="1">
    <source>
        <dbReference type="SAM" id="SignalP"/>
    </source>
</evidence>
<protein>
    <submittedName>
        <fullName evidence="3">Redoxin domain-containing protein</fullName>
    </submittedName>
</protein>
<dbReference type="EMBL" id="WNXD01000001">
    <property type="protein sequence ID" value="MBB2144724.1"/>
    <property type="molecule type" value="Genomic_DNA"/>
</dbReference>
<dbReference type="InterPro" id="IPR047262">
    <property type="entry name" value="PRX-like1"/>
</dbReference>
<dbReference type="GO" id="GO:0016491">
    <property type="term" value="F:oxidoreductase activity"/>
    <property type="evidence" value="ECO:0007669"/>
    <property type="project" value="InterPro"/>
</dbReference>
<sequence>MRKIIGSLCLVIGLITTVHAQKALKVGEVLPDLALLSTKGNVYDLKAQKAAKGFILVFMTPTCDHCIAYEPRIMALDKKYKVKGFPVVAIGPYGDDPIKYPLDAMPEMKKLAINKQFTFPYLSDDHFKYTWLLGIKETPTAVVLQKKANGFLIKYIGKIDDEQNQKLIPKNKFVEQEVNKLLTK</sequence>
<dbReference type="GO" id="GO:0016209">
    <property type="term" value="F:antioxidant activity"/>
    <property type="evidence" value="ECO:0007669"/>
    <property type="project" value="InterPro"/>
</dbReference>
<reference evidence="3" key="1">
    <citation type="submission" date="2019-11" db="EMBL/GenBank/DDBJ databases">
        <title>Description of Pedobacter sp. LMG 31464T.</title>
        <authorList>
            <person name="Carlier A."/>
            <person name="Qi S."/>
            <person name="Vandamme P."/>
        </authorList>
    </citation>
    <scope>NUCLEOTIDE SEQUENCE</scope>
    <source>
        <strain evidence="3">LMG 31464</strain>
    </source>
</reference>
<keyword evidence="1" id="KW-0732">Signal</keyword>
<keyword evidence="4" id="KW-1185">Reference proteome</keyword>
<dbReference type="SUPFAM" id="SSF52833">
    <property type="entry name" value="Thioredoxin-like"/>
    <property type="match status" value="1"/>
</dbReference>
<dbReference type="InterPro" id="IPR000866">
    <property type="entry name" value="AhpC/TSA"/>
</dbReference>
<dbReference type="PROSITE" id="PS51352">
    <property type="entry name" value="THIOREDOXIN_2"/>
    <property type="match status" value="1"/>
</dbReference>
<comment type="caution">
    <text evidence="3">The sequence shown here is derived from an EMBL/GenBank/DDBJ whole genome shotgun (WGS) entry which is preliminary data.</text>
</comment>
<dbReference type="InterPro" id="IPR013766">
    <property type="entry name" value="Thioredoxin_domain"/>
</dbReference>
<gene>
    <name evidence="3" type="ORF">GM921_04470</name>
</gene>
<dbReference type="InterPro" id="IPR036249">
    <property type="entry name" value="Thioredoxin-like_sf"/>
</dbReference>
<feature type="domain" description="Thioredoxin" evidence="2">
    <location>
        <begin position="24"/>
        <end position="179"/>
    </location>
</feature>
<evidence type="ECO:0000313" key="3">
    <source>
        <dbReference type="EMBL" id="MBB2144724.1"/>
    </source>
</evidence>
<organism evidence="3 4">
    <name type="scientific">Pedobacter planticolens</name>
    <dbReference type="NCBI Taxonomy" id="2679964"/>
    <lineage>
        <taxon>Bacteria</taxon>
        <taxon>Pseudomonadati</taxon>
        <taxon>Bacteroidota</taxon>
        <taxon>Sphingobacteriia</taxon>
        <taxon>Sphingobacteriales</taxon>
        <taxon>Sphingobacteriaceae</taxon>
        <taxon>Pedobacter</taxon>
    </lineage>
</organism>
<dbReference type="AlphaFoldDB" id="A0A923DVJ5"/>
<evidence type="ECO:0000259" key="2">
    <source>
        <dbReference type="PROSITE" id="PS51352"/>
    </source>
</evidence>
<name>A0A923DVJ5_9SPHI</name>
<dbReference type="Gene3D" id="3.40.30.10">
    <property type="entry name" value="Glutaredoxin"/>
    <property type="match status" value="1"/>
</dbReference>
<dbReference type="RefSeq" id="WP_182921405.1">
    <property type="nucleotide sequence ID" value="NZ_WNXD01000001.1"/>
</dbReference>
<dbReference type="PANTHER" id="PTHR43640">
    <property type="entry name" value="OS07G0260300 PROTEIN"/>
    <property type="match status" value="1"/>
</dbReference>
<dbReference type="Pfam" id="PF00578">
    <property type="entry name" value="AhpC-TSA"/>
    <property type="match status" value="1"/>
</dbReference>